<dbReference type="HOGENOM" id="CLU_080375_0_0_10"/>
<protein>
    <submittedName>
        <fullName evidence="1">Uncharacterized protein</fullName>
    </submittedName>
</protein>
<reference evidence="1" key="2">
    <citation type="journal article" date="2015" name="Genome Biol. Evol.">
        <title>Complete Genome Sequence and Transcriptomic Analysis of the Novel Pathogen Elizabethkingia anophelis in Response to Oxidative Stress.</title>
        <authorList>
            <person name="Li Y."/>
            <person name="Liu Y."/>
            <person name="Chew S.C."/>
            <person name="Tay M."/>
            <person name="Salido M.M."/>
            <person name="Teo J."/>
            <person name="Lauro F.M."/>
            <person name="Givskov M."/>
            <person name="Yang L."/>
        </authorList>
    </citation>
    <scope>NUCLEOTIDE SEQUENCE</scope>
    <source>
        <strain evidence="1">NUHP1</strain>
    </source>
</reference>
<evidence type="ECO:0000313" key="1">
    <source>
        <dbReference type="EMBL" id="AIL46230.1"/>
    </source>
</evidence>
<accession>A0A077ELB0</accession>
<dbReference type="eggNOG" id="ENOG5032ZKP">
    <property type="taxonomic scope" value="Bacteria"/>
</dbReference>
<evidence type="ECO:0000313" key="2">
    <source>
        <dbReference type="Proteomes" id="UP000028933"/>
    </source>
</evidence>
<dbReference type="RefSeq" id="WP_024564055.1">
    <property type="nucleotide sequence ID" value="NZ_CP007547.1"/>
</dbReference>
<dbReference type="EMBL" id="CP007547">
    <property type="protein sequence ID" value="AIL46230.1"/>
    <property type="molecule type" value="Genomic_DNA"/>
</dbReference>
<organism evidence="1 2">
    <name type="scientific">Elizabethkingia anophelis NUHP1</name>
    <dbReference type="NCBI Taxonomy" id="1338011"/>
    <lineage>
        <taxon>Bacteria</taxon>
        <taxon>Pseudomonadati</taxon>
        <taxon>Bacteroidota</taxon>
        <taxon>Flavobacteriia</taxon>
        <taxon>Flavobacteriales</taxon>
        <taxon>Weeksellaceae</taxon>
        <taxon>Elizabethkingia</taxon>
    </lineage>
</organism>
<dbReference type="Proteomes" id="UP000028933">
    <property type="component" value="Chromosome"/>
</dbReference>
<proteinExistence type="predicted"/>
<reference evidence="1" key="1">
    <citation type="journal article" date="2013" name="Lancet">
        <title>First case of E anophelis outbreak in an intensive-care unit.</title>
        <authorList>
            <person name="Teo J."/>
            <person name="Tan S.Y."/>
            <person name="Tay M."/>
            <person name="Ding Y."/>
            <person name="Kjelleberg S."/>
            <person name="Givskov M."/>
            <person name="Lin R.T."/>
            <person name="Yang L."/>
        </authorList>
    </citation>
    <scope>NUCLEOTIDE SEQUENCE [LARGE SCALE GENOMIC DNA]</scope>
    <source>
        <strain evidence="1">NUHP1</strain>
    </source>
</reference>
<dbReference type="KEGG" id="eao:BD94_2455"/>
<name>A0A077ELB0_9FLAO</name>
<gene>
    <name evidence="1" type="ORF">BD94_2455</name>
</gene>
<dbReference type="AlphaFoldDB" id="A0A077ELB0"/>
<dbReference type="STRING" id="1338011.BD94_2455"/>
<sequence length="301" mass="34831">MKKDAYYHDEYSIFVTNLIHIKMKKYILPLSFFISVASCSDRTDGLTENKEESKPPFAKLSLKTKQSEANIFDVVNFYLEPTAKDRDVSIYDLRMSYDSIVVKTKGEDKGVVVLNAKENSLKLTQTWSNYYYIPETSTTYLYGYKDNKIVLKDSVNVDIKNTKNFLNTNWKDFNPELINTGYSNITKPYSFSIRKQKTDNTPSMILYNHWDIPNSADNPFYTKQNKDILKNYIIKLYSKPTYTIEANGSLDQIYSNNFSGKLNGEKSLAIWITATSKISLMEYTTFSSNVNYKIYAEPVNK</sequence>